<dbReference type="PANTHER" id="PTHR43744:SF12">
    <property type="entry name" value="ABC TRANSPORTER PERMEASE PROTEIN MG189-RELATED"/>
    <property type="match status" value="1"/>
</dbReference>
<keyword evidence="3" id="KW-1003">Cell membrane</keyword>
<evidence type="ECO:0000256" key="6">
    <source>
        <dbReference type="ARBA" id="ARBA00023136"/>
    </source>
</evidence>
<dbReference type="SUPFAM" id="SSF161098">
    <property type="entry name" value="MetI-like"/>
    <property type="match status" value="1"/>
</dbReference>
<keyword evidence="10" id="KW-1185">Reference proteome</keyword>
<keyword evidence="5 7" id="KW-1133">Transmembrane helix</keyword>
<dbReference type="EMBL" id="CP002903">
    <property type="protein sequence ID" value="AEJ60764.1"/>
    <property type="molecule type" value="Genomic_DNA"/>
</dbReference>
<dbReference type="InterPro" id="IPR000515">
    <property type="entry name" value="MetI-like"/>
</dbReference>
<gene>
    <name evidence="9" type="ordered locus">Spith_0484</name>
</gene>
<feature type="transmembrane region" description="Helical" evidence="7">
    <location>
        <begin position="208"/>
        <end position="233"/>
    </location>
</feature>
<evidence type="ECO:0000256" key="4">
    <source>
        <dbReference type="ARBA" id="ARBA00022692"/>
    </source>
</evidence>
<protein>
    <submittedName>
        <fullName evidence="9">ABC-type transporter, integral membrane subunit</fullName>
    </submittedName>
</protein>
<keyword evidence="6 7" id="KW-0472">Membrane</keyword>
<dbReference type="RefSeq" id="WP_014624162.1">
    <property type="nucleotide sequence ID" value="NC_017583.1"/>
</dbReference>
<dbReference type="KEGG" id="stq:Spith_0484"/>
<organism evidence="9 10">
    <name type="scientific">Winmispira thermophila (strain ATCC 700085 / DSM 6578 / Z-1203)</name>
    <name type="common">Spirochaeta thermophila</name>
    <dbReference type="NCBI Taxonomy" id="869211"/>
    <lineage>
        <taxon>Bacteria</taxon>
        <taxon>Pseudomonadati</taxon>
        <taxon>Spirochaetota</taxon>
        <taxon>Spirochaetia</taxon>
        <taxon>Winmispirales</taxon>
        <taxon>Winmispiraceae</taxon>
        <taxon>Winmispira</taxon>
    </lineage>
</organism>
<evidence type="ECO:0000256" key="2">
    <source>
        <dbReference type="ARBA" id="ARBA00022448"/>
    </source>
</evidence>
<sequence length="305" mass="34051">MRYEIRSVEGVQESGRLPVKSYRRGLKKKGWIWLKSILVWIFCLVWFSPVIWMFVTSVKDSLAAVAEKAPTWIPEQATLNNYRMLFAPASGISVLEGIRNSIVVAVLSIVATLVISVPAAYALSRLEFRGKKTIFWAYVAVLAFPGILFLVPHYFMVHILGMMDSFSALIVPGLGGTFGVFMLRQYMLGLSRDLEDAAWIDGCSRLRFMVYVVVPFVRPALLVLSLMTFIGSWNSFLWPLLVLNSPEKLTLPIALIRFAAGWGDPYRGIGVLMAGAFVATLPTIVLFVAFYRYLMEGISMGSVGK</sequence>
<feature type="transmembrane region" description="Helical" evidence="7">
    <location>
        <begin position="269"/>
        <end position="291"/>
    </location>
</feature>
<feature type="transmembrane region" description="Helical" evidence="7">
    <location>
        <begin position="135"/>
        <end position="155"/>
    </location>
</feature>
<keyword evidence="2 7" id="KW-0813">Transport</keyword>
<dbReference type="InterPro" id="IPR035906">
    <property type="entry name" value="MetI-like_sf"/>
</dbReference>
<accession>G0GF65</accession>
<comment type="similarity">
    <text evidence="7">Belongs to the binding-protein-dependent transport system permease family.</text>
</comment>
<evidence type="ECO:0000256" key="1">
    <source>
        <dbReference type="ARBA" id="ARBA00004651"/>
    </source>
</evidence>
<dbReference type="AlphaFoldDB" id="G0GF65"/>
<keyword evidence="4 7" id="KW-0812">Transmembrane</keyword>
<dbReference type="STRING" id="869211.Spith_0484"/>
<feature type="domain" description="ABC transmembrane type-1" evidence="8">
    <location>
        <begin position="98"/>
        <end position="290"/>
    </location>
</feature>
<feature type="transmembrane region" description="Helical" evidence="7">
    <location>
        <begin position="32"/>
        <end position="55"/>
    </location>
</feature>
<evidence type="ECO:0000256" key="5">
    <source>
        <dbReference type="ARBA" id="ARBA00022989"/>
    </source>
</evidence>
<dbReference type="OrthoDB" id="9773467at2"/>
<evidence type="ECO:0000313" key="9">
    <source>
        <dbReference type="EMBL" id="AEJ60764.1"/>
    </source>
</evidence>
<dbReference type="Proteomes" id="UP000007254">
    <property type="component" value="Chromosome"/>
</dbReference>
<proteinExistence type="inferred from homology"/>
<dbReference type="PANTHER" id="PTHR43744">
    <property type="entry name" value="ABC TRANSPORTER PERMEASE PROTEIN MG189-RELATED-RELATED"/>
    <property type="match status" value="1"/>
</dbReference>
<dbReference type="Gene3D" id="1.10.3720.10">
    <property type="entry name" value="MetI-like"/>
    <property type="match status" value="1"/>
</dbReference>
<evidence type="ECO:0000313" key="10">
    <source>
        <dbReference type="Proteomes" id="UP000007254"/>
    </source>
</evidence>
<dbReference type="GO" id="GO:0055085">
    <property type="term" value="P:transmembrane transport"/>
    <property type="evidence" value="ECO:0007669"/>
    <property type="project" value="InterPro"/>
</dbReference>
<dbReference type="PROSITE" id="PS50928">
    <property type="entry name" value="ABC_TM1"/>
    <property type="match status" value="1"/>
</dbReference>
<dbReference type="CDD" id="cd06261">
    <property type="entry name" value="TM_PBP2"/>
    <property type="match status" value="1"/>
</dbReference>
<feature type="transmembrane region" description="Helical" evidence="7">
    <location>
        <begin position="102"/>
        <end position="123"/>
    </location>
</feature>
<dbReference type="GO" id="GO:0005886">
    <property type="term" value="C:plasma membrane"/>
    <property type="evidence" value="ECO:0007669"/>
    <property type="project" value="UniProtKB-SubCell"/>
</dbReference>
<comment type="subcellular location">
    <subcellularLocation>
        <location evidence="1 7">Cell membrane</location>
        <topology evidence="1 7">Multi-pass membrane protein</topology>
    </subcellularLocation>
</comment>
<dbReference type="Pfam" id="PF00528">
    <property type="entry name" value="BPD_transp_1"/>
    <property type="match status" value="1"/>
</dbReference>
<evidence type="ECO:0000259" key="8">
    <source>
        <dbReference type="PROSITE" id="PS50928"/>
    </source>
</evidence>
<evidence type="ECO:0000256" key="3">
    <source>
        <dbReference type="ARBA" id="ARBA00022475"/>
    </source>
</evidence>
<dbReference type="HOGENOM" id="CLU_016047_1_1_12"/>
<feature type="transmembrane region" description="Helical" evidence="7">
    <location>
        <begin position="167"/>
        <end position="187"/>
    </location>
</feature>
<name>G0GF65_WINT7</name>
<reference evidence="9 10" key="1">
    <citation type="submission" date="2011-06" db="EMBL/GenBank/DDBJ databases">
        <title>The complete genome of Spirochaeta thermophila DSM 6578.</title>
        <authorList>
            <consortium name="US DOE Joint Genome Institute (JGI-PGF)"/>
            <person name="Lucas S."/>
            <person name="Lapidus A."/>
            <person name="Bruce D."/>
            <person name="Goodwin L."/>
            <person name="Pitluck S."/>
            <person name="Peters L."/>
            <person name="Kyrpides N."/>
            <person name="Mavromatis K."/>
            <person name="Ivanova N."/>
            <person name="Mikailova N."/>
            <person name="Pagani I."/>
            <person name="Chertkov O."/>
            <person name="Detter J.C."/>
            <person name="Tapia R."/>
            <person name="Han C."/>
            <person name="Land M."/>
            <person name="Hauser L."/>
            <person name="Markowitz V."/>
            <person name="Cheng J.-F."/>
            <person name="Hugenholtz P."/>
            <person name="Woyke T."/>
            <person name="Wu D."/>
            <person name="Spring S."/>
            <person name="Merkhoffer B."/>
            <person name="Schneider S."/>
            <person name="Klenk H.-P."/>
            <person name="Eisen J.A."/>
        </authorList>
    </citation>
    <scope>NUCLEOTIDE SEQUENCE [LARGE SCALE GENOMIC DNA]</scope>
    <source>
        <strain evidence="10">ATCC 700085 / DSM 6578 / Z-1203</strain>
    </source>
</reference>
<evidence type="ECO:0000256" key="7">
    <source>
        <dbReference type="RuleBase" id="RU363032"/>
    </source>
</evidence>